<keyword evidence="2" id="KW-1185">Reference proteome</keyword>
<dbReference type="AlphaFoldDB" id="A0A9P4V1H8"/>
<comment type="caution">
    <text evidence="1">The sequence shown here is derived from an EMBL/GenBank/DDBJ whole genome shotgun (WGS) entry which is preliminary data.</text>
</comment>
<evidence type="ECO:0000313" key="1">
    <source>
        <dbReference type="EMBL" id="KAF2732315.1"/>
    </source>
</evidence>
<gene>
    <name evidence="1" type="ORF">EJ04DRAFT_525452</name>
</gene>
<name>A0A9P4V1H8_9PLEO</name>
<sequence>MPSKPNLASLPDELLLKVFTYVNGQQYYISYLTIDHGYNNKLPPHPFISPLFYILGLSKGLSCIILEVLYRNSICRLGDYVTRQALCPPLAVRHWITNLKLLLSLDLDATMSGLHHNPHWKLVLRLANQELGFGALQSVELGITLFTGIRDEELAGLKQKFDEMDIGIKAKKIRWRIFQRDIWHDLRKRLMREDSPIKIVTDALSAKAGSARGRSHSVQEFTWHPY</sequence>
<proteinExistence type="predicted"/>
<organism evidence="1 2">
    <name type="scientific">Polyplosphaeria fusca</name>
    <dbReference type="NCBI Taxonomy" id="682080"/>
    <lineage>
        <taxon>Eukaryota</taxon>
        <taxon>Fungi</taxon>
        <taxon>Dikarya</taxon>
        <taxon>Ascomycota</taxon>
        <taxon>Pezizomycotina</taxon>
        <taxon>Dothideomycetes</taxon>
        <taxon>Pleosporomycetidae</taxon>
        <taxon>Pleosporales</taxon>
        <taxon>Tetraplosphaeriaceae</taxon>
        <taxon>Polyplosphaeria</taxon>
    </lineage>
</organism>
<evidence type="ECO:0000313" key="2">
    <source>
        <dbReference type="Proteomes" id="UP000799444"/>
    </source>
</evidence>
<dbReference type="EMBL" id="ML996179">
    <property type="protein sequence ID" value="KAF2732315.1"/>
    <property type="molecule type" value="Genomic_DNA"/>
</dbReference>
<dbReference type="Proteomes" id="UP000799444">
    <property type="component" value="Unassembled WGS sequence"/>
</dbReference>
<reference evidence="1" key="1">
    <citation type="journal article" date="2020" name="Stud. Mycol.">
        <title>101 Dothideomycetes genomes: a test case for predicting lifestyles and emergence of pathogens.</title>
        <authorList>
            <person name="Haridas S."/>
            <person name="Albert R."/>
            <person name="Binder M."/>
            <person name="Bloem J."/>
            <person name="Labutti K."/>
            <person name="Salamov A."/>
            <person name="Andreopoulos B."/>
            <person name="Baker S."/>
            <person name="Barry K."/>
            <person name="Bills G."/>
            <person name="Bluhm B."/>
            <person name="Cannon C."/>
            <person name="Castanera R."/>
            <person name="Culley D."/>
            <person name="Daum C."/>
            <person name="Ezra D."/>
            <person name="Gonzalez J."/>
            <person name="Henrissat B."/>
            <person name="Kuo A."/>
            <person name="Liang C."/>
            <person name="Lipzen A."/>
            <person name="Lutzoni F."/>
            <person name="Magnuson J."/>
            <person name="Mondo S."/>
            <person name="Nolan M."/>
            <person name="Ohm R."/>
            <person name="Pangilinan J."/>
            <person name="Park H.-J."/>
            <person name="Ramirez L."/>
            <person name="Alfaro M."/>
            <person name="Sun H."/>
            <person name="Tritt A."/>
            <person name="Yoshinaga Y."/>
            <person name="Zwiers L.-H."/>
            <person name="Turgeon B."/>
            <person name="Goodwin S."/>
            <person name="Spatafora J."/>
            <person name="Crous P."/>
            <person name="Grigoriev I."/>
        </authorList>
    </citation>
    <scope>NUCLEOTIDE SEQUENCE</scope>
    <source>
        <strain evidence="1">CBS 125425</strain>
    </source>
</reference>
<accession>A0A9P4V1H8</accession>
<protein>
    <submittedName>
        <fullName evidence="1">Uncharacterized protein</fullName>
    </submittedName>
</protein>